<dbReference type="AlphaFoldDB" id="A0A397VSP8"/>
<comment type="caution">
    <text evidence="1">The sequence shown here is derived from an EMBL/GenBank/DDBJ whole genome shotgun (WGS) entry which is preliminary data.</text>
</comment>
<dbReference type="InterPro" id="IPR011009">
    <property type="entry name" value="Kinase-like_dom_sf"/>
</dbReference>
<sequence length="88" mass="10149">MENVQLATVKWIPFNRLENVQKIGEGGFGSVFSAMWLDGKRDEPFAPEAFVANPKNFLKFKSYMRFRLSDSNLEVYGLTQTTTNNVYF</sequence>
<proteinExistence type="predicted"/>
<evidence type="ECO:0000313" key="1">
    <source>
        <dbReference type="EMBL" id="RIB24968.1"/>
    </source>
</evidence>
<accession>A0A397VSP8</accession>
<dbReference type="Gene3D" id="3.30.200.20">
    <property type="entry name" value="Phosphorylase Kinase, domain 1"/>
    <property type="match status" value="1"/>
</dbReference>
<evidence type="ECO:0008006" key="3">
    <source>
        <dbReference type="Google" id="ProtNLM"/>
    </source>
</evidence>
<evidence type="ECO:0000313" key="2">
    <source>
        <dbReference type="Proteomes" id="UP000266673"/>
    </source>
</evidence>
<organism evidence="1 2">
    <name type="scientific">Gigaspora rosea</name>
    <dbReference type="NCBI Taxonomy" id="44941"/>
    <lineage>
        <taxon>Eukaryota</taxon>
        <taxon>Fungi</taxon>
        <taxon>Fungi incertae sedis</taxon>
        <taxon>Mucoromycota</taxon>
        <taxon>Glomeromycotina</taxon>
        <taxon>Glomeromycetes</taxon>
        <taxon>Diversisporales</taxon>
        <taxon>Gigasporaceae</taxon>
        <taxon>Gigaspora</taxon>
    </lineage>
</organism>
<gene>
    <name evidence="1" type="ORF">C2G38_2167206</name>
</gene>
<dbReference type="OrthoDB" id="2409482at2759"/>
<keyword evidence="2" id="KW-1185">Reference proteome</keyword>
<dbReference type="EMBL" id="QKWP01000194">
    <property type="protein sequence ID" value="RIB24968.1"/>
    <property type="molecule type" value="Genomic_DNA"/>
</dbReference>
<dbReference type="Proteomes" id="UP000266673">
    <property type="component" value="Unassembled WGS sequence"/>
</dbReference>
<protein>
    <recommendedName>
        <fullName evidence="3">Protein kinase domain-containing protein</fullName>
    </recommendedName>
</protein>
<name>A0A397VSP8_9GLOM</name>
<dbReference type="SUPFAM" id="SSF56112">
    <property type="entry name" value="Protein kinase-like (PK-like)"/>
    <property type="match status" value="1"/>
</dbReference>
<reference evidence="1 2" key="1">
    <citation type="submission" date="2018-06" db="EMBL/GenBank/DDBJ databases">
        <title>Comparative genomics reveals the genomic features of Rhizophagus irregularis, R. cerebriforme, R. diaphanum and Gigaspora rosea, and their symbiotic lifestyle signature.</title>
        <authorList>
            <person name="Morin E."/>
            <person name="San Clemente H."/>
            <person name="Chen E.C.H."/>
            <person name="De La Providencia I."/>
            <person name="Hainaut M."/>
            <person name="Kuo A."/>
            <person name="Kohler A."/>
            <person name="Murat C."/>
            <person name="Tang N."/>
            <person name="Roy S."/>
            <person name="Loubradou J."/>
            <person name="Henrissat B."/>
            <person name="Grigoriev I.V."/>
            <person name="Corradi N."/>
            <person name="Roux C."/>
            <person name="Martin F.M."/>
        </authorList>
    </citation>
    <scope>NUCLEOTIDE SEQUENCE [LARGE SCALE GENOMIC DNA]</scope>
    <source>
        <strain evidence="1 2">DAOM 194757</strain>
    </source>
</reference>